<dbReference type="InterPro" id="IPR036182">
    <property type="entry name" value="PCuAC_sf"/>
</dbReference>
<evidence type="ECO:0000313" key="2">
    <source>
        <dbReference type="Proteomes" id="UP000509303"/>
    </source>
</evidence>
<protein>
    <submittedName>
        <fullName evidence="1">Copper chaperone PCu(A)C</fullName>
    </submittedName>
</protein>
<dbReference type="PROSITE" id="PS51257">
    <property type="entry name" value="PROKAR_LIPOPROTEIN"/>
    <property type="match status" value="1"/>
</dbReference>
<dbReference type="EMBL" id="CP054929">
    <property type="protein sequence ID" value="QKW54596.1"/>
    <property type="molecule type" value="Genomic_DNA"/>
</dbReference>
<keyword evidence="2" id="KW-1185">Reference proteome</keyword>
<reference evidence="1 2" key="1">
    <citation type="submission" date="2020-06" db="EMBL/GenBank/DDBJ databases">
        <title>Genome mining for natural products.</title>
        <authorList>
            <person name="Zhang B."/>
            <person name="Shi J."/>
            <person name="Ge H."/>
        </authorList>
    </citation>
    <scope>NUCLEOTIDE SEQUENCE [LARGE SCALE GENOMIC DNA]</scope>
    <source>
        <strain evidence="1 2">NA00687</strain>
    </source>
</reference>
<dbReference type="InterPro" id="IPR058248">
    <property type="entry name" value="Lxx211020-like"/>
</dbReference>
<accession>A0A7H8NJX8</accession>
<gene>
    <name evidence="1" type="ORF">HUT08_17850</name>
</gene>
<organism evidence="1 2">
    <name type="scientific">Streptomyces buecherae</name>
    <dbReference type="NCBI Taxonomy" id="2763006"/>
    <lineage>
        <taxon>Bacteria</taxon>
        <taxon>Bacillati</taxon>
        <taxon>Actinomycetota</taxon>
        <taxon>Actinomycetes</taxon>
        <taxon>Kitasatosporales</taxon>
        <taxon>Streptomycetaceae</taxon>
        <taxon>Streptomyces</taxon>
    </lineage>
</organism>
<dbReference type="PANTHER" id="PTHR36302:SF1">
    <property type="entry name" value="COPPER CHAPERONE PCU(A)C"/>
    <property type="match status" value="1"/>
</dbReference>
<name>A0A7H8NJX8_9ACTN</name>
<dbReference type="AlphaFoldDB" id="A0A7H8NJX8"/>
<evidence type="ECO:0000313" key="1">
    <source>
        <dbReference type="EMBL" id="QKW54596.1"/>
    </source>
</evidence>
<dbReference type="Proteomes" id="UP000509303">
    <property type="component" value="Chromosome"/>
</dbReference>
<dbReference type="Gene3D" id="2.60.40.1890">
    <property type="entry name" value="PCu(A)C copper chaperone"/>
    <property type="match status" value="1"/>
</dbReference>
<dbReference type="SUPFAM" id="SSF110087">
    <property type="entry name" value="DR1885-like metal-binding protein"/>
    <property type="match status" value="1"/>
</dbReference>
<sequence>MSRTALAGATSLALGLGGLLLTACGSDEDKDAGGSAKLAVAGAYLPQPPTPDIAAGYLSVRNSGGAADRLTSVTTALSDRVTMHTTEGTAMRRVTEFEVPAGGELNLARGGDHLMLEKLSRQPKVGETVTLTLHFAKSPAIEVSVPVKPTSYQPEV</sequence>
<dbReference type="PANTHER" id="PTHR36302">
    <property type="entry name" value="BLR7088 PROTEIN"/>
    <property type="match status" value="1"/>
</dbReference>
<dbReference type="Pfam" id="PF04314">
    <property type="entry name" value="PCuAC"/>
    <property type="match status" value="1"/>
</dbReference>
<proteinExistence type="predicted"/>
<dbReference type="InterPro" id="IPR007410">
    <property type="entry name" value="LpqE-like"/>
</dbReference>